<accession>A0A4Y8CM18</accession>
<evidence type="ECO:0000256" key="1">
    <source>
        <dbReference type="SAM" id="MobiDB-lite"/>
    </source>
</evidence>
<dbReference type="Proteomes" id="UP000297299">
    <property type="component" value="Unassembled WGS sequence"/>
</dbReference>
<gene>
    <name evidence="3" type="ORF">BOTCAL_0560g00090</name>
</gene>
<dbReference type="InterPro" id="IPR057517">
    <property type="entry name" value="SsdA-like_C"/>
</dbReference>
<reference evidence="3 4" key="1">
    <citation type="submission" date="2017-11" db="EMBL/GenBank/DDBJ databases">
        <title>Comparative genomics of Botrytis spp.</title>
        <authorList>
            <person name="Valero-Jimenez C.A."/>
            <person name="Tapia P."/>
            <person name="Veloso J."/>
            <person name="Silva-Moreno E."/>
            <person name="Staats M."/>
            <person name="Valdes J.H."/>
            <person name="Van Kan J.A.L."/>
        </authorList>
    </citation>
    <scope>NUCLEOTIDE SEQUENCE [LARGE SCALE GENOMIC DNA]</scope>
    <source>
        <strain evidence="3 4">MUCL2830</strain>
    </source>
</reference>
<sequence>MTQNNGSNMPQADSAVPPKQKSRRGRTLRAARSRRNGNKTKMGLKAINTVPVGQEPVMRLSDGSLQAAIEKARPEMITNVDIEATELRKNLAVVQEYSVEATVEKFDESGQSSEQEVECVPKFEEENATDIADTFAEVGTQTELDSFDFAMNTFKEMMEQSERNQKRRHRENEENQERRYQELCAIITKKRDTDAEAYESNSPEINTRESFIKSFDKSREKGCCDVDTNSHSVAYTPNTFAGIDDKTLEPADRSPNTFTDSIDLLISSLEKTSLQHSHEMNKSKYINPDHSRWFRYHQNSTGQYVELCQLVPQVVQSYPIPREKTAIARLNVNGLHRCTAASGWDQPFQNNDIISNLAWTLQVEELCKIINHKLPHRKDLDNGFPGRYHACHAEKQLIAWYLYENTFAGYQVNMQLPDDISYREIKASVPRGALIVVSRKICKDCK</sequence>
<comment type="caution">
    <text evidence="3">The sequence shown here is derived from an EMBL/GenBank/DDBJ whole genome shotgun (WGS) entry which is preliminary data.</text>
</comment>
<name>A0A4Y8CM18_9HELO</name>
<feature type="compositionally biased region" description="Basic residues" evidence="1">
    <location>
        <begin position="20"/>
        <end position="38"/>
    </location>
</feature>
<keyword evidence="4" id="KW-1185">Reference proteome</keyword>
<proteinExistence type="predicted"/>
<dbReference type="STRING" id="38488.A0A4Y8CM18"/>
<dbReference type="AlphaFoldDB" id="A0A4Y8CM18"/>
<feature type="compositionally biased region" description="Polar residues" evidence="1">
    <location>
        <begin position="1"/>
        <end position="11"/>
    </location>
</feature>
<protein>
    <recommendedName>
        <fullName evidence="2">Single-strand DNA deaminase toxin A-like C-terminal domain-containing protein</fullName>
    </recommendedName>
</protein>
<feature type="domain" description="Single-strand DNA deaminase toxin A-like C-terminal" evidence="2">
    <location>
        <begin position="340"/>
        <end position="398"/>
    </location>
</feature>
<dbReference type="OrthoDB" id="341259at2759"/>
<feature type="region of interest" description="Disordered" evidence="1">
    <location>
        <begin position="1"/>
        <end position="50"/>
    </location>
</feature>
<dbReference type="Pfam" id="PF24120">
    <property type="entry name" value="SsdA_C"/>
    <property type="match status" value="1"/>
</dbReference>
<dbReference type="EMBL" id="PHWZ01000558">
    <property type="protein sequence ID" value="TEY36309.1"/>
    <property type="molecule type" value="Genomic_DNA"/>
</dbReference>
<evidence type="ECO:0000313" key="4">
    <source>
        <dbReference type="Proteomes" id="UP000297299"/>
    </source>
</evidence>
<evidence type="ECO:0000259" key="2">
    <source>
        <dbReference type="Pfam" id="PF24120"/>
    </source>
</evidence>
<organism evidence="3 4">
    <name type="scientific">Botryotinia calthae</name>
    <dbReference type="NCBI Taxonomy" id="38488"/>
    <lineage>
        <taxon>Eukaryota</taxon>
        <taxon>Fungi</taxon>
        <taxon>Dikarya</taxon>
        <taxon>Ascomycota</taxon>
        <taxon>Pezizomycotina</taxon>
        <taxon>Leotiomycetes</taxon>
        <taxon>Helotiales</taxon>
        <taxon>Sclerotiniaceae</taxon>
        <taxon>Botryotinia</taxon>
    </lineage>
</organism>
<evidence type="ECO:0000313" key="3">
    <source>
        <dbReference type="EMBL" id="TEY36309.1"/>
    </source>
</evidence>